<comment type="caution">
    <text evidence="1">The sequence shown here is derived from an EMBL/GenBank/DDBJ whole genome shotgun (WGS) entry which is preliminary data.</text>
</comment>
<proteinExistence type="predicted"/>
<evidence type="ECO:0000313" key="1">
    <source>
        <dbReference type="EMBL" id="PWD82612.1"/>
    </source>
</evidence>
<dbReference type="AlphaFoldDB" id="A0A2U2AIX8"/>
<organism evidence="1 2">
    <name type="scientific">Ignatzschineria indica</name>
    <dbReference type="NCBI Taxonomy" id="472583"/>
    <lineage>
        <taxon>Bacteria</taxon>
        <taxon>Pseudomonadati</taxon>
        <taxon>Pseudomonadota</taxon>
        <taxon>Gammaproteobacteria</taxon>
        <taxon>Cardiobacteriales</taxon>
        <taxon>Ignatzschineriaceae</taxon>
        <taxon>Ignatzschineria</taxon>
    </lineage>
</organism>
<dbReference type="RefSeq" id="WP_109236565.1">
    <property type="nucleotide sequence ID" value="NZ_BMXZ01000003.1"/>
</dbReference>
<dbReference type="Proteomes" id="UP000244948">
    <property type="component" value="Unassembled WGS sequence"/>
</dbReference>
<sequence length="69" mass="8558">MKNDINRQEYPFLDLILWDTKKQKFTPEEIFYLCEKRYRYFDERKLSSKERQLLQRLIKIVGKGAFNHS</sequence>
<keyword evidence="2" id="KW-1185">Reference proteome</keyword>
<name>A0A2U2AIX8_9GAMM</name>
<dbReference type="EMBL" id="QEWR01000004">
    <property type="protein sequence ID" value="PWD82612.1"/>
    <property type="molecule type" value="Genomic_DNA"/>
</dbReference>
<accession>A0A2U2AIX8</accession>
<evidence type="ECO:0000313" key="2">
    <source>
        <dbReference type="Proteomes" id="UP000244948"/>
    </source>
</evidence>
<gene>
    <name evidence="1" type="ORF">DC082_08265</name>
</gene>
<protein>
    <submittedName>
        <fullName evidence="1">Uncharacterized protein</fullName>
    </submittedName>
</protein>
<reference evidence="1 2" key="1">
    <citation type="journal article" date="2018" name="Genome Announc.">
        <title>Ignatzschineria cameli sp. nov., isolated from necrotic foot tissue of dromedaries (Camelus dromedarius) and associated maggots (Wohlfahrtia species) in Dubai.</title>
        <authorList>
            <person name="Tsang C.C."/>
            <person name="Tang J.Y."/>
            <person name="Fong J.Y."/>
            <person name="Kinne J."/>
            <person name="Lee H.H."/>
            <person name="Joseph M."/>
            <person name="Jose S."/>
            <person name="Schuster R.K."/>
            <person name="Tang Y."/>
            <person name="Sivakumar S."/>
            <person name="Chen J.H."/>
            <person name="Teng J.L."/>
            <person name="Lau S.K."/>
            <person name="Wernery U."/>
            <person name="Woo P.C."/>
        </authorList>
    </citation>
    <scope>NUCLEOTIDE SEQUENCE [LARGE SCALE GENOMIC DNA]</scope>
    <source>
        <strain evidence="1 2">KCTC 22643</strain>
    </source>
</reference>